<feature type="region of interest" description="Disordered" evidence="1">
    <location>
        <begin position="269"/>
        <end position="332"/>
    </location>
</feature>
<dbReference type="AlphaFoldDB" id="A0A9P6VVV2"/>
<evidence type="ECO:0000256" key="2">
    <source>
        <dbReference type="SAM" id="Phobius"/>
    </source>
</evidence>
<comment type="caution">
    <text evidence="3">The sequence shown here is derived from an EMBL/GenBank/DDBJ whole genome shotgun (WGS) entry which is preliminary data.</text>
</comment>
<feature type="transmembrane region" description="Helical" evidence="2">
    <location>
        <begin position="18"/>
        <end position="43"/>
    </location>
</feature>
<keyword evidence="2" id="KW-0472">Membrane</keyword>
<organism evidence="3 4">
    <name type="scientific">Rhodotorula mucilaginosa</name>
    <name type="common">Yeast</name>
    <name type="synonym">Rhodotorula rubra</name>
    <dbReference type="NCBI Taxonomy" id="5537"/>
    <lineage>
        <taxon>Eukaryota</taxon>
        <taxon>Fungi</taxon>
        <taxon>Dikarya</taxon>
        <taxon>Basidiomycota</taxon>
        <taxon>Pucciniomycotina</taxon>
        <taxon>Microbotryomycetes</taxon>
        <taxon>Sporidiobolales</taxon>
        <taxon>Sporidiobolaceae</taxon>
        <taxon>Rhodotorula</taxon>
    </lineage>
</organism>
<keyword evidence="4" id="KW-1185">Reference proteome</keyword>
<dbReference type="PANTHER" id="PTHR40465:SF1">
    <property type="entry name" value="DUF6534 DOMAIN-CONTAINING PROTEIN"/>
    <property type="match status" value="1"/>
</dbReference>
<evidence type="ECO:0000313" key="3">
    <source>
        <dbReference type="EMBL" id="KAG0656420.1"/>
    </source>
</evidence>
<keyword evidence="2" id="KW-0812">Transmembrane</keyword>
<evidence type="ECO:0000256" key="1">
    <source>
        <dbReference type="SAM" id="MobiDB-lite"/>
    </source>
</evidence>
<sequence>MLLSLVARYWAIFGGDAWYVRAAVVLSAVYAFADTAINCTWAYRWAVSDFLRPADLMQLPWQVTSFCICLGTTAWAVQTFYLVRLFFLSRRNWIICVPIGLLINACLALSLYMAHYCSQHTDIVAAFDHLTHFVTPWMASALATGQSKASNSGRNKADRAFSLFGGNFAQTLRPCSAFSVPRKIMQTNAPSTLFQLAIVCLHYRVHTGLGFLYLGFCSSKIYLGTFIATCNARDPHGSLSFDETVNTCRLKGLGPSKLPPVHVAIQQERRVDGEEDEDDVSSSTAAGGKSEDGIKGGSKPEADVPLPRESVQFQLEVGSAESLPPHEQQHAV</sequence>
<dbReference type="PANTHER" id="PTHR40465">
    <property type="entry name" value="CHROMOSOME 1, WHOLE GENOME SHOTGUN SEQUENCE"/>
    <property type="match status" value="1"/>
</dbReference>
<proteinExistence type="predicted"/>
<dbReference type="Proteomes" id="UP000777482">
    <property type="component" value="Unassembled WGS sequence"/>
</dbReference>
<feature type="transmembrane region" description="Helical" evidence="2">
    <location>
        <begin position="95"/>
        <end position="114"/>
    </location>
</feature>
<evidence type="ECO:0000313" key="4">
    <source>
        <dbReference type="Proteomes" id="UP000777482"/>
    </source>
</evidence>
<name>A0A9P6VVV2_RHOMI</name>
<gene>
    <name evidence="3" type="ORF">C6P46_007140</name>
</gene>
<reference evidence="3 4" key="1">
    <citation type="submission" date="2020-11" db="EMBL/GenBank/DDBJ databases">
        <title>Kefir isolates.</title>
        <authorList>
            <person name="Marcisauskas S."/>
            <person name="Kim Y."/>
            <person name="Blasche S."/>
        </authorList>
    </citation>
    <scope>NUCLEOTIDE SEQUENCE [LARGE SCALE GENOMIC DNA]</scope>
    <source>
        <strain evidence="3 4">KR</strain>
    </source>
</reference>
<dbReference type="EMBL" id="PUHQ01000098">
    <property type="protein sequence ID" value="KAG0656420.1"/>
    <property type="molecule type" value="Genomic_DNA"/>
</dbReference>
<keyword evidence="2" id="KW-1133">Transmembrane helix</keyword>
<accession>A0A9P6VVV2</accession>
<feature type="transmembrane region" description="Helical" evidence="2">
    <location>
        <begin position="63"/>
        <end position="83"/>
    </location>
</feature>
<feature type="compositionally biased region" description="Basic and acidic residues" evidence="1">
    <location>
        <begin position="289"/>
        <end position="302"/>
    </location>
</feature>
<protein>
    <submittedName>
        <fullName evidence="3">Uncharacterized protein</fullName>
    </submittedName>
</protein>
<dbReference type="OrthoDB" id="2523093at2759"/>